<evidence type="ECO:0000313" key="2">
    <source>
        <dbReference type="Proteomes" id="UP000735302"/>
    </source>
</evidence>
<dbReference type="AlphaFoldDB" id="A0AAV3ZV48"/>
<keyword evidence="2" id="KW-1185">Reference proteome</keyword>
<sequence length="104" mass="11941">MVGSSEEATVIAMQTKRMNGEAYLVLTDLIPVPNATVNIISTEEIVQSYEQLLQVLGRPISTDSMNENWKERKSSIVQMRGYGKEYLRPHFNKMTKKYTKVKKE</sequence>
<gene>
    <name evidence="1" type="ORF">PoB_002499000</name>
</gene>
<proteinExistence type="predicted"/>
<comment type="caution">
    <text evidence="1">The sequence shown here is derived from an EMBL/GenBank/DDBJ whole genome shotgun (WGS) entry which is preliminary data.</text>
</comment>
<reference evidence="1 2" key="1">
    <citation type="journal article" date="2021" name="Elife">
        <title>Chloroplast acquisition without the gene transfer in kleptoplastic sea slugs, Plakobranchus ocellatus.</title>
        <authorList>
            <person name="Maeda T."/>
            <person name="Takahashi S."/>
            <person name="Yoshida T."/>
            <person name="Shimamura S."/>
            <person name="Takaki Y."/>
            <person name="Nagai Y."/>
            <person name="Toyoda A."/>
            <person name="Suzuki Y."/>
            <person name="Arimoto A."/>
            <person name="Ishii H."/>
            <person name="Satoh N."/>
            <person name="Nishiyama T."/>
            <person name="Hasebe M."/>
            <person name="Maruyama T."/>
            <person name="Minagawa J."/>
            <person name="Obokata J."/>
            <person name="Shigenobu S."/>
        </authorList>
    </citation>
    <scope>NUCLEOTIDE SEQUENCE [LARGE SCALE GENOMIC DNA]</scope>
</reference>
<dbReference type="EMBL" id="BLXT01002860">
    <property type="protein sequence ID" value="GFN98484.1"/>
    <property type="molecule type" value="Genomic_DNA"/>
</dbReference>
<accession>A0AAV3ZV48</accession>
<name>A0AAV3ZV48_9GAST</name>
<dbReference type="Proteomes" id="UP000735302">
    <property type="component" value="Unassembled WGS sequence"/>
</dbReference>
<organism evidence="1 2">
    <name type="scientific">Plakobranchus ocellatus</name>
    <dbReference type="NCBI Taxonomy" id="259542"/>
    <lineage>
        <taxon>Eukaryota</taxon>
        <taxon>Metazoa</taxon>
        <taxon>Spiralia</taxon>
        <taxon>Lophotrochozoa</taxon>
        <taxon>Mollusca</taxon>
        <taxon>Gastropoda</taxon>
        <taxon>Heterobranchia</taxon>
        <taxon>Euthyneura</taxon>
        <taxon>Panpulmonata</taxon>
        <taxon>Sacoglossa</taxon>
        <taxon>Placobranchoidea</taxon>
        <taxon>Plakobranchidae</taxon>
        <taxon>Plakobranchus</taxon>
    </lineage>
</organism>
<protein>
    <submittedName>
        <fullName evidence="1">Uncharacterized protein</fullName>
    </submittedName>
</protein>
<evidence type="ECO:0000313" key="1">
    <source>
        <dbReference type="EMBL" id="GFN98484.1"/>
    </source>
</evidence>